<keyword evidence="3" id="KW-1185">Reference proteome</keyword>
<proteinExistence type="predicted"/>
<gene>
    <name evidence="2" type="ORF">BJ508DRAFT_380379</name>
</gene>
<evidence type="ECO:0000313" key="2">
    <source>
        <dbReference type="EMBL" id="RPA74835.1"/>
    </source>
</evidence>
<feature type="region of interest" description="Disordered" evidence="1">
    <location>
        <begin position="157"/>
        <end position="187"/>
    </location>
</feature>
<feature type="region of interest" description="Disordered" evidence="1">
    <location>
        <begin position="330"/>
        <end position="376"/>
    </location>
</feature>
<protein>
    <submittedName>
        <fullName evidence="2">Uncharacterized protein</fullName>
    </submittedName>
</protein>
<feature type="region of interest" description="Disordered" evidence="1">
    <location>
        <begin position="74"/>
        <end position="112"/>
    </location>
</feature>
<name>A0A3N4HLX2_ASCIM</name>
<feature type="compositionally biased region" description="Low complexity" evidence="1">
    <location>
        <begin position="100"/>
        <end position="112"/>
    </location>
</feature>
<feature type="compositionally biased region" description="Basic residues" evidence="1">
    <location>
        <begin position="332"/>
        <end position="347"/>
    </location>
</feature>
<dbReference type="Proteomes" id="UP000275078">
    <property type="component" value="Unassembled WGS sequence"/>
</dbReference>
<feature type="compositionally biased region" description="Polar residues" evidence="1">
    <location>
        <begin position="157"/>
        <end position="168"/>
    </location>
</feature>
<organism evidence="2 3">
    <name type="scientific">Ascobolus immersus RN42</name>
    <dbReference type="NCBI Taxonomy" id="1160509"/>
    <lineage>
        <taxon>Eukaryota</taxon>
        <taxon>Fungi</taxon>
        <taxon>Dikarya</taxon>
        <taxon>Ascomycota</taxon>
        <taxon>Pezizomycotina</taxon>
        <taxon>Pezizomycetes</taxon>
        <taxon>Pezizales</taxon>
        <taxon>Ascobolaceae</taxon>
        <taxon>Ascobolus</taxon>
    </lineage>
</organism>
<dbReference type="EMBL" id="ML119779">
    <property type="protein sequence ID" value="RPA74835.1"/>
    <property type="molecule type" value="Genomic_DNA"/>
</dbReference>
<evidence type="ECO:0000313" key="3">
    <source>
        <dbReference type="Proteomes" id="UP000275078"/>
    </source>
</evidence>
<evidence type="ECO:0000256" key="1">
    <source>
        <dbReference type="SAM" id="MobiDB-lite"/>
    </source>
</evidence>
<dbReference type="AlphaFoldDB" id="A0A3N4HLX2"/>
<feature type="compositionally biased region" description="Polar residues" evidence="1">
    <location>
        <begin position="76"/>
        <end position="98"/>
    </location>
</feature>
<feature type="region of interest" description="Disordered" evidence="1">
    <location>
        <begin position="41"/>
        <end position="60"/>
    </location>
</feature>
<sequence>MRPIHHTMVPISSSASLHTGALDIVESDYETHHGNMIRRNRHHRNRHYDAYNGQGYTNTRRTSTGVYVGSHHVDIHSSQAKKQTNSRSSDSSLFSENTDTTHASSKATSGSGTAATAATIMNNVVTFGGSGLESDAECATDDDTSVLVGFDSDTMAMSSESGLADSSISDSEMDCSDDFDDTEQDDQPDIQVGVFGSPTCTELDGYQHISAGMSPMEQVHAFMGSRDNGTGRRYEDTEQLSELEKSLIKRSISFGSVTSLKRGKTRIPTSDIELNGLYSSNAPELLPNAGPSRSRAPISLRSLATAAVNRSGTSNMSRTSSTLMVPAAPSRVVKHQRPVAKVPRHLQAHTTSQCRRRRGEPALEQPSDGSLGCYSTAGKGRNGSVALVSNSQADTSMQHEETPRRASEVIGSSNTKAKVMKKLPIDGAIATSRGTGRTVPTMLRMADTHSSKNVFGHRVTIGTSQQDVAECSGQFKTTGRDMDDSQVQLNDNVAVKLHDRRHALAGCSLEAKYNQLDCTFSGAGNPTGYVEYVAGQTIEGMAMLRREPSGIQRILLVDIVTNSDKLNGEDKSRRYHCPSNTIEPGPGKIVPMAWLFGEEESRIRNLLLSRRVVKVFVEWKIFELVGPDPVTKPNPVERIGHIKGGKIWSGNARWIVVG</sequence>
<reference evidence="2 3" key="1">
    <citation type="journal article" date="2018" name="Nat. Ecol. Evol.">
        <title>Pezizomycetes genomes reveal the molecular basis of ectomycorrhizal truffle lifestyle.</title>
        <authorList>
            <person name="Murat C."/>
            <person name="Payen T."/>
            <person name="Noel B."/>
            <person name="Kuo A."/>
            <person name="Morin E."/>
            <person name="Chen J."/>
            <person name="Kohler A."/>
            <person name="Krizsan K."/>
            <person name="Balestrini R."/>
            <person name="Da Silva C."/>
            <person name="Montanini B."/>
            <person name="Hainaut M."/>
            <person name="Levati E."/>
            <person name="Barry K.W."/>
            <person name="Belfiori B."/>
            <person name="Cichocki N."/>
            <person name="Clum A."/>
            <person name="Dockter R.B."/>
            <person name="Fauchery L."/>
            <person name="Guy J."/>
            <person name="Iotti M."/>
            <person name="Le Tacon F."/>
            <person name="Lindquist E.A."/>
            <person name="Lipzen A."/>
            <person name="Malagnac F."/>
            <person name="Mello A."/>
            <person name="Molinier V."/>
            <person name="Miyauchi S."/>
            <person name="Poulain J."/>
            <person name="Riccioni C."/>
            <person name="Rubini A."/>
            <person name="Sitrit Y."/>
            <person name="Splivallo R."/>
            <person name="Traeger S."/>
            <person name="Wang M."/>
            <person name="Zifcakova L."/>
            <person name="Wipf D."/>
            <person name="Zambonelli A."/>
            <person name="Paolocci F."/>
            <person name="Nowrousian M."/>
            <person name="Ottonello S."/>
            <person name="Baldrian P."/>
            <person name="Spatafora J.W."/>
            <person name="Henrissat B."/>
            <person name="Nagy L.G."/>
            <person name="Aury J.M."/>
            <person name="Wincker P."/>
            <person name="Grigoriev I.V."/>
            <person name="Bonfante P."/>
            <person name="Martin F.M."/>
        </authorList>
    </citation>
    <scope>NUCLEOTIDE SEQUENCE [LARGE SCALE GENOMIC DNA]</scope>
    <source>
        <strain evidence="2 3">RN42</strain>
    </source>
</reference>
<accession>A0A3N4HLX2</accession>
<feature type="compositionally biased region" description="Acidic residues" evidence="1">
    <location>
        <begin position="171"/>
        <end position="187"/>
    </location>
</feature>